<sequence length="184" mass="21817">MDEKDINLSVFEKNSFDIVVSFQVIEHVKDDCLYLSSIKRVLKNRGEVYITTPNRTARVLDIQHPWNHHHLREYSSKELESLFVKYFYQVECMGLTAQRDVLINELERVRRIAILMIPFSNKLFTDKLRRIVLSHIWDLSVGKKKLHKKEFSEQTIDLINSDIFLTKLRGRGWLNLFVKAVNQI</sequence>
<protein>
    <recommendedName>
        <fullName evidence="1">Methyltransferase domain-containing protein</fullName>
    </recommendedName>
</protein>
<dbReference type="EMBL" id="DMZY01000144">
    <property type="protein sequence ID" value="HAV92509.1"/>
    <property type="molecule type" value="Genomic_DNA"/>
</dbReference>
<dbReference type="InterPro" id="IPR029063">
    <property type="entry name" value="SAM-dependent_MTases_sf"/>
</dbReference>
<gene>
    <name evidence="2" type="ORF">DCW38_04935</name>
</gene>
<reference evidence="2 3" key="1">
    <citation type="journal article" date="2018" name="Nat. Biotechnol.">
        <title>A standardized bacterial taxonomy based on genome phylogeny substantially revises the tree of life.</title>
        <authorList>
            <person name="Parks D.H."/>
            <person name="Chuvochina M."/>
            <person name="Waite D.W."/>
            <person name="Rinke C."/>
            <person name="Skarshewski A."/>
            <person name="Chaumeil P.A."/>
            <person name="Hugenholtz P."/>
        </authorList>
    </citation>
    <scope>NUCLEOTIDE SEQUENCE [LARGE SCALE GENOMIC DNA]</scope>
    <source>
        <strain evidence="2">UBA9956</strain>
    </source>
</reference>
<evidence type="ECO:0000259" key="1">
    <source>
        <dbReference type="Pfam" id="PF13847"/>
    </source>
</evidence>
<accession>A0A350HAE3</accession>
<evidence type="ECO:0000313" key="2">
    <source>
        <dbReference type="EMBL" id="HAV92509.1"/>
    </source>
</evidence>
<feature type="domain" description="Methyltransferase" evidence="1">
    <location>
        <begin position="5"/>
        <end position="63"/>
    </location>
</feature>
<dbReference type="AlphaFoldDB" id="A0A350HAE3"/>
<comment type="caution">
    <text evidence="2">The sequence shown here is derived from an EMBL/GenBank/DDBJ whole genome shotgun (WGS) entry which is preliminary data.</text>
</comment>
<evidence type="ECO:0000313" key="3">
    <source>
        <dbReference type="Proteomes" id="UP000264062"/>
    </source>
</evidence>
<proteinExistence type="predicted"/>
<organism evidence="2 3">
    <name type="scientific">candidate division WOR-3 bacterium</name>
    <dbReference type="NCBI Taxonomy" id="2052148"/>
    <lineage>
        <taxon>Bacteria</taxon>
        <taxon>Bacteria division WOR-3</taxon>
    </lineage>
</organism>
<dbReference type="Proteomes" id="UP000264062">
    <property type="component" value="Unassembled WGS sequence"/>
</dbReference>
<dbReference type="InterPro" id="IPR025714">
    <property type="entry name" value="Methyltranfer_dom"/>
</dbReference>
<name>A0A350HAE3_UNCW3</name>
<dbReference type="Pfam" id="PF13847">
    <property type="entry name" value="Methyltransf_31"/>
    <property type="match status" value="1"/>
</dbReference>
<dbReference type="Gene3D" id="3.40.50.150">
    <property type="entry name" value="Vaccinia Virus protein VP39"/>
    <property type="match status" value="1"/>
</dbReference>
<dbReference type="SUPFAM" id="SSF53335">
    <property type="entry name" value="S-adenosyl-L-methionine-dependent methyltransferases"/>
    <property type="match status" value="1"/>
</dbReference>